<organism evidence="1 2">
    <name type="scientific">Sorangium cellulosum</name>
    <name type="common">Polyangium cellulosum</name>
    <dbReference type="NCBI Taxonomy" id="56"/>
    <lineage>
        <taxon>Bacteria</taxon>
        <taxon>Pseudomonadati</taxon>
        <taxon>Myxococcota</taxon>
        <taxon>Polyangia</taxon>
        <taxon>Polyangiales</taxon>
        <taxon>Polyangiaceae</taxon>
        <taxon>Sorangium</taxon>
    </lineage>
</organism>
<comment type="caution">
    <text evidence="1">The sequence shown here is derived from an EMBL/GenBank/DDBJ whole genome shotgun (WGS) entry which is preliminary data.</text>
</comment>
<dbReference type="Proteomes" id="UP000075515">
    <property type="component" value="Unassembled WGS sequence"/>
</dbReference>
<protein>
    <recommendedName>
        <fullName evidence="3">Peptidase metallopeptidase domain-containing protein</fullName>
    </recommendedName>
</protein>
<dbReference type="InterPro" id="IPR024079">
    <property type="entry name" value="MetalloPept_cat_dom_sf"/>
</dbReference>
<sequence length="377" mass="41206">MEKNMLQGHRNAFASMSPLENVSVHRTTRGPGRHVRFRASLGPLLLAALGAALTVSAAPRSAEASVFDSASRWPEDADGYVRIPVCIDPTSSAEQRADGAAGGLIHAPNPSLADVVTRVRTALQGSWERWSSVRFTGWESCDSLLPATRMTYVGVRIHPDAPNQSDSIGVYNKGGLVQFKPWGADFNRCIKYNWQTTRVEYSFDCVEQYAIHEMGHAIGFMHEWHHPLVPSGCSQRQPLPASDVASGWPSSRRYIVVNPGFYDYDSIMTYWGGCSDQDGVRFGSESLDAVDIQAVATVYPPIAGAPDVCNPGWFAGKRWFCAAQPTVSVGNSCSSGWVECLPHCNPRPFQGEWWTCPTNPSTVTGQSCAAPWELCGY</sequence>
<name>A0A150SY15_SORCE</name>
<proteinExistence type="predicted"/>
<gene>
    <name evidence="1" type="ORF">BE18_25935</name>
</gene>
<reference evidence="1 2" key="1">
    <citation type="submission" date="2014-02" db="EMBL/GenBank/DDBJ databases">
        <title>The small core and large imbalanced accessory genome model reveals a collaborative survival strategy of Sorangium cellulosum strains in nature.</title>
        <authorList>
            <person name="Han K."/>
            <person name="Peng R."/>
            <person name="Blom J."/>
            <person name="Li Y.-Z."/>
        </authorList>
    </citation>
    <scope>NUCLEOTIDE SEQUENCE [LARGE SCALE GENOMIC DNA]</scope>
    <source>
        <strain evidence="1 2">So0149</strain>
    </source>
</reference>
<dbReference type="EMBL" id="JEMC01001442">
    <property type="protein sequence ID" value="KYF97198.1"/>
    <property type="molecule type" value="Genomic_DNA"/>
</dbReference>
<dbReference type="SUPFAM" id="SSF55486">
    <property type="entry name" value="Metalloproteases ('zincins'), catalytic domain"/>
    <property type="match status" value="1"/>
</dbReference>
<accession>A0A150SY15</accession>
<evidence type="ECO:0000313" key="2">
    <source>
        <dbReference type="Proteomes" id="UP000075515"/>
    </source>
</evidence>
<dbReference type="AlphaFoldDB" id="A0A150SY15"/>
<evidence type="ECO:0008006" key="3">
    <source>
        <dbReference type="Google" id="ProtNLM"/>
    </source>
</evidence>
<dbReference type="Gene3D" id="3.40.390.10">
    <property type="entry name" value="Collagenase (Catalytic Domain)"/>
    <property type="match status" value="1"/>
</dbReference>
<evidence type="ECO:0000313" key="1">
    <source>
        <dbReference type="EMBL" id="KYF97198.1"/>
    </source>
</evidence>
<dbReference type="GO" id="GO:0008237">
    <property type="term" value="F:metallopeptidase activity"/>
    <property type="evidence" value="ECO:0007669"/>
    <property type="project" value="InterPro"/>
</dbReference>